<dbReference type="GeneID" id="31360389"/>
<evidence type="ECO:0000313" key="2">
    <source>
        <dbReference type="EMBL" id="EFA82477.1"/>
    </source>
</evidence>
<dbReference type="AlphaFoldDB" id="D3B8V9"/>
<comment type="caution">
    <text evidence="2">The sequence shown here is derived from an EMBL/GenBank/DDBJ whole genome shotgun (WGS) entry which is preliminary data.</text>
</comment>
<feature type="region of interest" description="Disordered" evidence="1">
    <location>
        <begin position="66"/>
        <end position="87"/>
    </location>
</feature>
<protein>
    <submittedName>
        <fullName evidence="2">Uncharacterized protein</fullName>
    </submittedName>
</protein>
<dbReference type="RefSeq" id="XP_020434594.1">
    <property type="nucleotide sequence ID" value="XM_020575799.1"/>
</dbReference>
<dbReference type="EMBL" id="ADBJ01000020">
    <property type="protein sequence ID" value="EFA82477.1"/>
    <property type="molecule type" value="Genomic_DNA"/>
</dbReference>
<evidence type="ECO:0000256" key="1">
    <source>
        <dbReference type="SAM" id="MobiDB-lite"/>
    </source>
</evidence>
<name>D3B8V9_HETP5</name>
<sequence>MCNLFAHSNRLGNRHSIRSISNNNQHTTKVIFSGSSKEKERCISTTTNTKSPYIKGICRSLRIIHRSTERERDRNDKDKNETKLIMR</sequence>
<gene>
    <name evidence="2" type="ORF">PPL_04902</name>
</gene>
<keyword evidence="3" id="KW-1185">Reference proteome</keyword>
<dbReference type="Proteomes" id="UP000001396">
    <property type="component" value="Unassembled WGS sequence"/>
</dbReference>
<dbReference type="InParanoid" id="D3B8V9"/>
<reference evidence="2 3" key="1">
    <citation type="journal article" date="2011" name="Genome Res.">
        <title>Phylogeny-wide analysis of social amoeba genomes highlights ancient origins for complex intercellular communication.</title>
        <authorList>
            <person name="Heidel A.J."/>
            <person name="Lawal H.M."/>
            <person name="Felder M."/>
            <person name="Schilde C."/>
            <person name="Helps N.R."/>
            <person name="Tunggal B."/>
            <person name="Rivero F."/>
            <person name="John U."/>
            <person name="Schleicher M."/>
            <person name="Eichinger L."/>
            <person name="Platzer M."/>
            <person name="Noegel A.A."/>
            <person name="Schaap P."/>
            <person name="Gloeckner G."/>
        </authorList>
    </citation>
    <scope>NUCLEOTIDE SEQUENCE [LARGE SCALE GENOMIC DNA]</scope>
    <source>
        <strain evidence="3">ATCC 26659 / Pp 5 / PN500</strain>
    </source>
</reference>
<accession>D3B8V9</accession>
<organism evidence="2 3">
    <name type="scientific">Heterostelium pallidum (strain ATCC 26659 / Pp 5 / PN500)</name>
    <name type="common">Cellular slime mold</name>
    <name type="synonym">Polysphondylium pallidum</name>
    <dbReference type="NCBI Taxonomy" id="670386"/>
    <lineage>
        <taxon>Eukaryota</taxon>
        <taxon>Amoebozoa</taxon>
        <taxon>Evosea</taxon>
        <taxon>Eumycetozoa</taxon>
        <taxon>Dictyostelia</taxon>
        <taxon>Acytosteliales</taxon>
        <taxon>Acytosteliaceae</taxon>
        <taxon>Heterostelium</taxon>
    </lineage>
</organism>
<proteinExistence type="predicted"/>
<evidence type="ECO:0000313" key="3">
    <source>
        <dbReference type="Proteomes" id="UP000001396"/>
    </source>
</evidence>